<organism evidence="3">
    <name type="scientific">Oikopleura dioica</name>
    <name type="common">Tunicate</name>
    <dbReference type="NCBI Taxonomy" id="34765"/>
    <lineage>
        <taxon>Eukaryota</taxon>
        <taxon>Metazoa</taxon>
        <taxon>Chordata</taxon>
        <taxon>Tunicata</taxon>
        <taxon>Appendicularia</taxon>
        <taxon>Copelata</taxon>
        <taxon>Oikopleuridae</taxon>
        <taxon>Oikopleura</taxon>
    </lineage>
</organism>
<sequence length="314" mass="36233">MSNGPPSTTYSESNLTNTTPADFNSPDGQTHEISKAAINELIAQQNQPLWKAFGDAQAASMKERAEMKLRIDVLEASEQDLKNQVENFDLNNAQLVDDVEKMRIENAELKRILNEMEISGQIKRLKKQHESEREEWKSEKQEMEEKMEALESNFNEIKKRQNLGELIMMRTELGETGGAGHFFGNDKMIEYGGVRDQMGEEKMKKVLRLLAAGENKINLKFYIRHKWEVAEAGWTIKLKPASKYSGGDGKYFYLWISNKEGGAKFKATAQEIQHETGEEENRRELRSEKDGTRQRIKYERVPRYGFVRFNITIL</sequence>
<dbReference type="AlphaFoldDB" id="E4YBA9"/>
<gene>
    <name evidence="3" type="ORF">GSOID_T00032202001</name>
</gene>
<feature type="coiled-coil region" evidence="1">
    <location>
        <begin position="64"/>
        <end position="160"/>
    </location>
</feature>
<reference evidence="3" key="1">
    <citation type="journal article" date="2010" name="Science">
        <title>Plasticity of animal genome architecture unmasked by rapid evolution of a pelagic tunicate.</title>
        <authorList>
            <person name="Denoeud F."/>
            <person name="Henriet S."/>
            <person name="Mungpakdee S."/>
            <person name="Aury J.M."/>
            <person name="Da Silva C."/>
            <person name="Brinkmann H."/>
            <person name="Mikhaleva J."/>
            <person name="Olsen L.C."/>
            <person name="Jubin C."/>
            <person name="Canestro C."/>
            <person name="Bouquet J.M."/>
            <person name="Danks G."/>
            <person name="Poulain J."/>
            <person name="Campsteijn C."/>
            <person name="Adamski M."/>
            <person name="Cross I."/>
            <person name="Yadetie F."/>
            <person name="Muffato M."/>
            <person name="Louis A."/>
            <person name="Butcher S."/>
            <person name="Tsagkogeorga G."/>
            <person name="Konrad A."/>
            <person name="Singh S."/>
            <person name="Jensen M.F."/>
            <person name="Cong E.H."/>
            <person name="Eikeseth-Otteraa H."/>
            <person name="Noel B."/>
            <person name="Anthouard V."/>
            <person name="Porcel B.M."/>
            <person name="Kachouri-Lafond R."/>
            <person name="Nishino A."/>
            <person name="Ugolini M."/>
            <person name="Chourrout P."/>
            <person name="Nishida H."/>
            <person name="Aasland R."/>
            <person name="Huzurbazar S."/>
            <person name="Westhof E."/>
            <person name="Delsuc F."/>
            <person name="Lehrach H."/>
            <person name="Reinhardt R."/>
            <person name="Weissenbach J."/>
            <person name="Roy S.W."/>
            <person name="Artiguenave F."/>
            <person name="Postlethwait J.H."/>
            <person name="Manak J.R."/>
            <person name="Thompson E.M."/>
            <person name="Jaillon O."/>
            <person name="Du Pasquier L."/>
            <person name="Boudinot P."/>
            <person name="Liberles D.A."/>
            <person name="Volff J.N."/>
            <person name="Philippe H."/>
            <person name="Lenhard B."/>
            <person name="Roest Crollius H."/>
            <person name="Wincker P."/>
            <person name="Chourrout D."/>
        </authorList>
    </citation>
    <scope>NUCLEOTIDE SEQUENCE [LARGE SCALE GENOMIC DNA]</scope>
</reference>
<name>E4YBA9_OIKDI</name>
<protein>
    <submittedName>
        <fullName evidence="3">Uncharacterized protein</fullName>
    </submittedName>
</protein>
<feature type="compositionally biased region" description="Polar residues" evidence="2">
    <location>
        <begin position="1"/>
        <end position="28"/>
    </location>
</feature>
<keyword evidence="1" id="KW-0175">Coiled coil</keyword>
<dbReference type="EMBL" id="FN654374">
    <property type="protein sequence ID" value="CBY32846.1"/>
    <property type="molecule type" value="Genomic_DNA"/>
</dbReference>
<evidence type="ECO:0000313" key="3">
    <source>
        <dbReference type="EMBL" id="CBY32846.1"/>
    </source>
</evidence>
<accession>E4YBA9</accession>
<evidence type="ECO:0000256" key="2">
    <source>
        <dbReference type="SAM" id="MobiDB-lite"/>
    </source>
</evidence>
<evidence type="ECO:0000256" key="1">
    <source>
        <dbReference type="SAM" id="Coils"/>
    </source>
</evidence>
<feature type="region of interest" description="Disordered" evidence="2">
    <location>
        <begin position="1"/>
        <end position="32"/>
    </location>
</feature>
<proteinExistence type="predicted"/>
<dbReference type="Proteomes" id="UP000011014">
    <property type="component" value="Unassembled WGS sequence"/>
</dbReference>